<dbReference type="Proteomes" id="UP000013827">
    <property type="component" value="Unassembled WGS sequence"/>
</dbReference>
<evidence type="ECO:0000313" key="2">
    <source>
        <dbReference type="EnsemblProtists" id="EOD16344"/>
    </source>
</evidence>
<accession>A0A0D3IYK9</accession>
<feature type="region of interest" description="Disordered" evidence="1">
    <location>
        <begin position="1"/>
        <end position="50"/>
    </location>
</feature>
<evidence type="ECO:0000256" key="1">
    <source>
        <dbReference type="SAM" id="MobiDB-lite"/>
    </source>
</evidence>
<protein>
    <submittedName>
        <fullName evidence="2">Uncharacterized protein</fullName>
    </submittedName>
</protein>
<reference evidence="2" key="2">
    <citation type="submission" date="2024-10" db="UniProtKB">
        <authorList>
            <consortium name="EnsemblProtists"/>
        </authorList>
    </citation>
    <scope>IDENTIFICATION</scope>
</reference>
<proteinExistence type="predicted"/>
<dbReference type="AlphaFoldDB" id="A0A0D3IYK9"/>
<dbReference type="GeneID" id="17262504"/>
<dbReference type="HOGENOM" id="CLU_2659735_0_0_1"/>
<dbReference type="KEGG" id="ehx:EMIHUDRAFT_210711"/>
<evidence type="ECO:0000313" key="3">
    <source>
        <dbReference type="Proteomes" id="UP000013827"/>
    </source>
</evidence>
<keyword evidence="3" id="KW-1185">Reference proteome</keyword>
<sequence length="76" mass="8024">MGSRLRAATAAEGADPDFGAVTGPPPRRKQRREPSPLTAPPAPGSGFSGLRPWPTAAAHVYMPPFLYSVRAEVEVP</sequence>
<dbReference type="EnsemblProtists" id="EOD16344">
    <property type="protein sequence ID" value="EOD16344"/>
    <property type="gene ID" value="EMIHUDRAFT_210711"/>
</dbReference>
<name>A0A0D3IYK9_EMIH1</name>
<dbReference type="RefSeq" id="XP_005768773.1">
    <property type="nucleotide sequence ID" value="XM_005768716.1"/>
</dbReference>
<reference evidence="3" key="1">
    <citation type="journal article" date="2013" name="Nature">
        <title>Pan genome of the phytoplankton Emiliania underpins its global distribution.</title>
        <authorList>
            <person name="Read B.A."/>
            <person name="Kegel J."/>
            <person name="Klute M.J."/>
            <person name="Kuo A."/>
            <person name="Lefebvre S.C."/>
            <person name="Maumus F."/>
            <person name="Mayer C."/>
            <person name="Miller J."/>
            <person name="Monier A."/>
            <person name="Salamov A."/>
            <person name="Young J."/>
            <person name="Aguilar M."/>
            <person name="Claverie J.M."/>
            <person name="Frickenhaus S."/>
            <person name="Gonzalez K."/>
            <person name="Herman E.K."/>
            <person name="Lin Y.C."/>
            <person name="Napier J."/>
            <person name="Ogata H."/>
            <person name="Sarno A.F."/>
            <person name="Shmutz J."/>
            <person name="Schroeder D."/>
            <person name="de Vargas C."/>
            <person name="Verret F."/>
            <person name="von Dassow P."/>
            <person name="Valentin K."/>
            <person name="Van de Peer Y."/>
            <person name="Wheeler G."/>
            <person name="Dacks J.B."/>
            <person name="Delwiche C.F."/>
            <person name="Dyhrman S.T."/>
            <person name="Glockner G."/>
            <person name="John U."/>
            <person name="Richards T."/>
            <person name="Worden A.Z."/>
            <person name="Zhang X."/>
            <person name="Grigoriev I.V."/>
            <person name="Allen A.E."/>
            <person name="Bidle K."/>
            <person name="Borodovsky M."/>
            <person name="Bowler C."/>
            <person name="Brownlee C."/>
            <person name="Cock J.M."/>
            <person name="Elias M."/>
            <person name="Gladyshev V.N."/>
            <person name="Groth M."/>
            <person name="Guda C."/>
            <person name="Hadaegh A."/>
            <person name="Iglesias-Rodriguez M.D."/>
            <person name="Jenkins J."/>
            <person name="Jones B.M."/>
            <person name="Lawson T."/>
            <person name="Leese F."/>
            <person name="Lindquist E."/>
            <person name="Lobanov A."/>
            <person name="Lomsadze A."/>
            <person name="Malik S.B."/>
            <person name="Marsh M.E."/>
            <person name="Mackinder L."/>
            <person name="Mock T."/>
            <person name="Mueller-Roeber B."/>
            <person name="Pagarete A."/>
            <person name="Parker M."/>
            <person name="Probert I."/>
            <person name="Quesneville H."/>
            <person name="Raines C."/>
            <person name="Rensing S.A."/>
            <person name="Riano-Pachon D.M."/>
            <person name="Richier S."/>
            <person name="Rokitta S."/>
            <person name="Shiraiwa Y."/>
            <person name="Soanes D.M."/>
            <person name="van der Giezen M."/>
            <person name="Wahlund T.M."/>
            <person name="Williams B."/>
            <person name="Wilson W."/>
            <person name="Wolfe G."/>
            <person name="Wurch L.L."/>
        </authorList>
    </citation>
    <scope>NUCLEOTIDE SEQUENCE</scope>
</reference>
<organism evidence="2 3">
    <name type="scientific">Emiliania huxleyi (strain CCMP1516)</name>
    <dbReference type="NCBI Taxonomy" id="280463"/>
    <lineage>
        <taxon>Eukaryota</taxon>
        <taxon>Haptista</taxon>
        <taxon>Haptophyta</taxon>
        <taxon>Prymnesiophyceae</taxon>
        <taxon>Isochrysidales</taxon>
        <taxon>Noelaerhabdaceae</taxon>
        <taxon>Emiliania</taxon>
    </lineage>
</organism>
<dbReference type="PaxDb" id="2903-EOD16344"/>